<evidence type="ECO:0000313" key="3">
    <source>
        <dbReference type="Proteomes" id="UP000275232"/>
    </source>
</evidence>
<proteinExistence type="predicted"/>
<name>A0A3N5DM66_9SPHN</name>
<keyword evidence="1" id="KW-0472">Membrane</keyword>
<feature type="transmembrane region" description="Helical" evidence="1">
    <location>
        <begin position="61"/>
        <end position="81"/>
    </location>
</feature>
<feature type="transmembrane region" description="Helical" evidence="1">
    <location>
        <begin position="31"/>
        <end position="55"/>
    </location>
</feature>
<accession>A0A3N5DM66</accession>
<dbReference type="EMBL" id="RPFZ01000001">
    <property type="protein sequence ID" value="RPF72782.1"/>
    <property type="molecule type" value="Genomic_DNA"/>
</dbReference>
<comment type="caution">
    <text evidence="2">The sequence shown here is derived from an EMBL/GenBank/DDBJ whole genome shotgun (WGS) entry which is preliminary data.</text>
</comment>
<reference evidence="2 3" key="1">
    <citation type="submission" date="2018-11" db="EMBL/GenBank/DDBJ databases">
        <title>Erythrobacter spongiae sp. nov., isolated from a marine sponge.</title>
        <authorList>
            <person name="Zhuang L."/>
            <person name="Luo L."/>
        </authorList>
    </citation>
    <scope>NUCLEOTIDE SEQUENCE [LARGE SCALE GENOMIC DNA]</scope>
    <source>
        <strain evidence="2 3">HN-E23</strain>
    </source>
</reference>
<dbReference type="GO" id="GO:0019685">
    <property type="term" value="P:photosynthesis, dark reaction"/>
    <property type="evidence" value="ECO:0007669"/>
    <property type="project" value="InterPro"/>
</dbReference>
<dbReference type="GO" id="GO:0016836">
    <property type="term" value="F:hydro-lyase activity"/>
    <property type="evidence" value="ECO:0007669"/>
    <property type="project" value="InterPro"/>
</dbReference>
<sequence>MLPPRFRQEAAFVQLYSPAERQRRNQSGWTLVQGILAPLQFLAFAVSLALVLFYLATGQGYALATGSIVLKTGLLYAIMLTGSFWEKAVFGRWLFAPAFFWEDIVSMVVLALHTAYLLALTNGWLGRDALMLLALAAYASYLVNAGQFLVKFRTARRQSASRAVPA</sequence>
<dbReference type="Proteomes" id="UP000275232">
    <property type="component" value="Unassembled WGS sequence"/>
</dbReference>
<keyword evidence="1" id="KW-1133">Transmembrane helix</keyword>
<dbReference type="OrthoDB" id="8562352at2"/>
<evidence type="ECO:0000313" key="2">
    <source>
        <dbReference type="EMBL" id="RPF72782.1"/>
    </source>
</evidence>
<protein>
    <submittedName>
        <fullName evidence="2">2-vinyl bacteriochlorophyllide hydratase</fullName>
    </submittedName>
</protein>
<keyword evidence="3" id="KW-1185">Reference proteome</keyword>
<feature type="transmembrane region" description="Helical" evidence="1">
    <location>
        <begin position="93"/>
        <end position="118"/>
    </location>
</feature>
<dbReference type="AlphaFoldDB" id="A0A3N5DM66"/>
<dbReference type="Pfam" id="PF07284">
    <property type="entry name" value="BCHF"/>
    <property type="match status" value="1"/>
</dbReference>
<evidence type="ECO:0000256" key="1">
    <source>
        <dbReference type="SAM" id="Phobius"/>
    </source>
</evidence>
<feature type="transmembrane region" description="Helical" evidence="1">
    <location>
        <begin position="130"/>
        <end position="150"/>
    </location>
</feature>
<dbReference type="InterPro" id="IPR009905">
    <property type="entry name" value="BCHF"/>
</dbReference>
<keyword evidence="1" id="KW-0812">Transmembrane</keyword>
<organism evidence="2 3">
    <name type="scientific">Aurantiacibacter spongiae</name>
    <dbReference type="NCBI Taxonomy" id="2488860"/>
    <lineage>
        <taxon>Bacteria</taxon>
        <taxon>Pseudomonadati</taxon>
        <taxon>Pseudomonadota</taxon>
        <taxon>Alphaproteobacteria</taxon>
        <taxon>Sphingomonadales</taxon>
        <taxon>Erythrobacteraceae</taxon>
        <taxon>Aurantiacibacter</taxon>
    </lineage>
</organism>
<gene>
    <name evidence="2" type="primary">bchF</name>
    <name evidence="2" type="ORF">EG799_09200</name>
</gene>
<dbReference type="NCBIfam" id="TIGR02020">
    <property type="entry name" value="BchF"/>
    <property type="match status" value="1"/>
</dbReference>
<dbReference type="GO" id="GO:0030494">
    <property type="term" value="P:bacteriochlorophyll biosynthetic process"/>
    <property type="evidence" value="ECO:0007669"/>
    <property type="project" value="InterPro"/>
</dbReference>